<dbReference type="RefSeq" id="WP_232175642.1">
    <property type="nucleotide sequence ID" value="NZ_JAJPWV010000001.1"/>
</dbReference>
<proteinExistence type="predicted"/>
<sequence>MNKILIFCEGITDQIFIGHCLAEFWNLDLQKTFKSKKITSVKLAPHCEVIEIGGCGELKNEIVLDRMRDNMEEGGVNLVVFDADFSIDNDGVKKGTGNHGFASASQKLLDIQQQHSVKFDYYLWHNNSSDGEVEDLLLQLIPVDKQCVMNCISDHHSCLIATNIPGIKHADVKTRLGYYLFTLNHNSDLSLRDYSLKELWNLDHKQCEDLAKFREFLKPYFATENIE</sequence>
<dbReference type="Pfam" id="PF11536">
    <property type="entry name" value="DUF3226"/>
    <property type="match status" value="1"/>
</dbReference>
<reference evidence="1 2" key="1">
    <citation type="submission" date="2021-12" db="EMBL/GenBank/DDBJ databases">
        <title>Mucilaginibacter roseus genome.</title>
        <authorList>
            <person name="Ferreira J.R."/>
            <person name="Newman J.D."/>
        </authorList>
    </citation>
    <scope>NUCLEOTIDE SEQUENCE [LARGE SCALE GENOMIC DNA]</scope>
    <source>
        <strain evidence="1 2">LMG 28454</strain>
    </source>
</reference>
<dbReference type="InterPro" id="IPR024508">
    <property type="entry name" value="DUF3226"/>
</dbReference>
<organism evidence="1 2">
    <name type="scientific">Mucilaginibacter roseus</name>
    <dbReference type="NCBI Taxonomy" id="1528868"/>
    <lineage>
        <taxon>Bacteria</taxon>
        <taxon>Pseudomonadati</taxon>
        <taxon>Bacteroidota</taxon>
        <taxon>Sphingobacteriia</taxon>
        <taxon>Sphingobacteriales</taxon>
        <taxon>Sphingobacteriaceae</taxon>
        <taxon>Mucilaginibacter</taxon>
    </lineage>
</organism>
<evidence type="ECO:0000313" key="1">
    <source>
        <dbReference type="EMBL" id="MCD8739709.1"/>
    </source>
</evidence>
<gene>
    <name evidence="1" type="ORF">LT679_03755</name>
</gene>
<dbReference type="Proteomes" id="UP001199919">
    <property type="component" value="Unassembled WGS sequence"/>
</dbReference>
<protein>
    <recommendedName>
        <fullName evidence="3">DUF4276 family protein</fullName>
    </recommendedName>
</protein>
<accession>A0ABS8U1B5</accession>
<comment type="caution">
    <text evidence="1">The sequence shown here is derived from an EMBL/GenBank/DDBJ whole genome shotgun (WGS) entry which is preliminary data.</text>
</comment>
<dbReference type="EMBL" id="JAJPWV010000001">
    <property type="protein sequence ID" value="MCD8739709.1"/>
    <property type="molecule type" value="Genomic_DNA"/>
</dbReference>
<evidence type="ECO:0008006" key="3">
    <source>
        <dbReference type="Google" id="ProtNLM"/>
    </source>
</evidence>
<keyword evidence="2" id="KW-1185">Reference proteome</keyword>
<name>A0ABS8U1B5_9SPHI</name>
<evidence type="ECO:0000313" key="2">
    <source>
        <dbReference type="Proteomes" id="UP001199919"/>
    </source>
</evidence>